<evidence type="ECO:0000256" key="1">
    <source>
        <dbReference type="SAM" id="SignalP"/>
    </source>
</evidence>
<comment type="caution">
    <text evidence="3">The sequence shown here is derived from an EMBL/GenBank/DDBJ whole genome shotgun (WGS) entry which is preliminary data.</text>
</comment>
<evidence type="ECO:0000313" key="4">
    <source>
        <dbReference type="Proteomes" id="UP001195483"/>
    </source>
</evidence>
<dbReference type="InterPro" id="IPR011105">
    <property type="entry name" value="Cell_wall_hydrolase_SleB"/>
</dbReference>
<evidence type="ECO:0000313" key="3">
    <source>
        <dbReference type="EMBL" id="KAK3577300.1"/>
    </source>
</evidence>
<evidence type="ECO:0000259" key="2">
    <source>
        <dbReference type="Pfam" id="PF07486"/>
    </source>
</evidence>
<keyword evidence="4" id="KW-1185">Reference proteome</keyword>
<feature type="chain" id="PRO_5041920841" description="Cell wall hydrolase SleB domain-containing protein" evidence="1">
    <location>
        <begin position="20"/>
        <end position="166"/>
    </location>
</feature>
<protein>
    <recommendedName>
        <fullName evidence="2">Cell wall hydrolase SleB domain-containing protein</fullName>
    </recommendedName>
</protein>
<sequence>MMSPVAAYFLLAFLAAAKAATLCTDANIELVARIVFGEARGEPALGQLAVAYSVVNRVAHPGYPNTVSAVVYQTYGGGHHQYNTLDDSHHNTAWNSAKAHNTIEYQHAKTAAGDALCGRKPDPTTCATDYCAYDPCSATTSNAYYEAYNKNQIGHHYFVCRRPVSG</sequence>
<reference evidence="3" key="3">
    <citation type="submission" date="2023-05" db="EMBL/GenBank/DDBJ databases">
        <authorList>
            <person name="Smith C.H."/>
        </authorList>
    </citation>
    <scope>NUCLEOTIDE SEQUENCE</scope>
    <source>
        <strain evidence="3">CHS0354</strain>
        <tissue evidence="3">Mantle</tissue>
    </source>
</reference>
<feature type="domain" description="Cell wall hydrolase SleB" evidence="2">
    <location>
        <begin position="41"/>
        <end position="159"/>
    </location>
</feature>
<name>A0AAE0RQ77_9BIVA</name>
<reference evidence="3" key="2">
    <citation type="journal article" date="2021" name="Genome Biol. Evol.">
        <title>Developing a high-quality reference genome for a parasitic bivalve with doubly uniparental inheritance (Bivalvia: Unionida).</title>
        <authorList>
            <person name="Smith C.H."/>
        </authorList>
    </citation>
    <scope>NUCLEOTIDE SEQUENCE</scope>
    <source>
        <strain evidence="3">CHS0354</strain>
        <tissue evidence="3">Mantle</tissue>
    </source>
</reference>
<dbReference type="AlphaFoldDB" id="A0AAE0RQ77"/>
<dbReference type="Gene3D" id="1.10.10.2520">
    <property type="entry name" value="Cell wall hydrolase SleB, domain 1"/>
    <property type="match status" value="1"/>
</dbReference>
<proteinExistence type="predicted"/>
<dbReference type="InterPro" id="IPR042047">
    <property type="entry name" value="SleB_dom1"/>
</dbReference>
<feature type="signal peptide" evidence="1">
    <location>
        <begin position="1"/>
        <end position="19"/>
    </location>
</feature>
<keyword evidence="1" id="KW-0732">Signal</keyword>
<dbReference type="Pfam" id="PF07486">
    <property type="entry name" value="Hydrolase_2"/>
    <property type="match status" value="1"/>
</dbReference>
<dbReference type="GO" id="GO:0016787">
    <property type="term" value="F:hydrolase activity"/>
    <property type="evidence" value="ECO:0007669"/>
    <property type="project" value="InterPro"/>
</dbReference>
<gene>
    <name evidence="3" type="ORF">CHS0354_008393</name>
</gene>
<reference evidence="3" key="1">
    <citation type="journal article" date="2021" name="Genome Biol. Evol.">
        <title>A High-Quality Reference Genome for a Parasitic Bivalve with Doubly Uniparental Inheritance (Bivalvia: Unionida).</title>
        <authorList>
            <person name="Smith C.H."/>
        </authorList>
    </citation>
    <scope>NUCLEOTIDE SEQUENCE</scope>
    <source>
        <strain evidence="3">CHS0354</strain>
    </source>
</reference>
<organism evidence="3 4">
    <name type="scientific">Potamilus streckersoni</name>
    <dbReference type="NCBI Taxonomy" id="2493646"/>
    <lineage>
        <taxon>Eukaryota</taxon>
        <taxon>Metazoa</taxon>
        <taxon>Spiralia</taxon>
        <taxon>Lophotrochozoa</taxon>
        <taxon>Mollusca</taxon>
        <taxon>Bivalvia</taxon>
        <taxon>Autobranchia</taxon>
        <taxon>Heteroconchia</taxon>
        <taxon>Palaeoheterodonta</taxon>
        <taxon>Unionida</taxon>
        <taxon>Unionoidea</taxon>
        <taxon>Unionidae</taxon>
        <taxon>Ambleminae</taxon>
        <taxon>Lampsilini</taxon>
        <taxon>Potamilus</taxon>
    </lineage>
</organism>
<accession>A0AAE0RQ77</accession>
<dbReference type="Proteomes" id="UP001195483">
    <property type="component" value="Unassembled WGS sequence"/>
</dbReference>
<dbReference type="EMBL" id="JAEAOA010000557">
    <property type="protein sequence ID" value="KAK3577300.1"/>
    <property type="molecule type" value="Genomic_DNA"/>
</dbReference>